<comment type="similarity">
    <text evidence="1">Belongs to the ustYa family.</text>
</comment>
<dbReference type="AlphaFoldDB" id="A0AAD4KWC7"/>
<dbReference type="EMBL" id="JAJTJA010000003">
    <property type="protein sequence ID" value="KAH8701530.1"/>
    <property type="molecule type" value="Genomic_DNA"/>
</dbReference>
<keyword evidence="2" id="KW-1133">Transmembrane helix</keyword>
<dbReference type="GeneID" id="70245607"/>
<evidence type="ECO:0000256" key="2">
    <source>
        <dbReference type="SAM" id="Phobius"/>
    </source>
</evidence>
<dbReference type="GO" id="GO:0043386">
    <property type="term" value="P:mycotoxin biosynthetic process"/>
    <property type="evidence" value="ECO:0007669"/>
    <property type="project" value="InterPro"/>
</dbReference>
<keyword evidence="2" id="KW-0472">Membrane</keyword>
<organism evidence="3 4">
    <name type="scientific">Talaromyces proteolyticus</name>
    <dbReference type="NCBI Taxonomy" id="1131652"/>
    <lineage>
        <taxon>Eukaryota</taxon>
        <taxon>Fungi</taxon>
        <taxon>Dikarya</taxon>
        <taxon>Ascomycota</taxon>
        <taxon>Pezizomycotina</taxon>
        <taxon>Eurotiomycetes</taxon>
        <taxon>Eurotiomycetidae</taxon>
        <taxon>Eurotiales</taxon>
        <taxon>Trichocomaceae</taxon>
        <taxon>Talaromyces</taxon>
        <taxon>Talaromyces sect. Bacilispori</taxon>
    </lineage>
</organism>
<evidence type="ECO:0000313" key="3">
    <source>
        <dbReference type="EMBL" id="KAH8701530.1"/>
    </source>
</evidence>
<dbReference type="PANTHER" id="PTHR33365:SF7">
    <property type="entry name" value="TAT PATHWAY SIGNAL SEQUENCE"/>
    <property type="match status" value="1"/>
</dbReference>
<dbReference type="RefSeq" id="XP_046074906.1">
    <property type="nucleotide sequence ID" value="XM_046215320.1"/>
</dbReference>
<feature type="transmembrane region" description="Helical" evidence="2">
    <location>
        <begin position="31"/>
        <end position="53"/>
    </location>
</feature>
<sequence>MRYDKLESLPSCPNCENELQRPSRPHQQRKYWVISICIHFTFFLFFILVSSALNLPRIPPKKAVDSVPVDHDAHLVGNYSSPLNNHASYKIETRSPDDWDPALFFGEPSFESDTAWNNLIRPRSFRVHRDEAVRLNLTDSILVQPGEDFATELGIIHNLHCLRRIRQMLNPEYYYPDASEEELEYNRHHNLHCLESIRTSMLCYPDINPHPYFWSGSKYHPVTVSGKVTRRCVDWEGLQPILEKRNFEPKELMRNTGPPN</sequence>
<evidence type="ECO:0000313" key="4">
    <source>
        <dbReference type="Proteomes" id="UP001201262"/>
    </source>
</evidence>
<protein>
    <submittedName>
        <fullName evidence="3">Uncharacterized protein</fullName>
    </submittedName>
</protein>
<keyword evidence="4" id="KW-1185">Reference proteome</keyword>
<accession>A0AAD4KWC7</accession>
<reference evidence="3" key="1">
    <citation type="submission" date="2021-12" db="EMBL/GenBank/DDBJ databases">
        <title>Convergent genome expansion in fungi linked to evolution of root-endophyte symbiosis.</title>
        <authorList>
            <consortium name="DOE Joint Genome Institute"/>
            <person name="Ke Y.-H."/>
            <person name="Bonito G."/>
            <person name="Liao H.-L."/>
            <person name="Looney B."/>
            <person name="Rojas-Flechas A."/>
            <person name="Nash J."/>
            <person name="Hameed K."/>
            <person name="Schadt C."/>
            <person name="Martin F."/>
            <person name="Crous P.W."/>
            <person name="Miettinen O."/>
            <person name="Magnuson J.K."/>
            <person name="Labbe J."/>
            <person name="Jacobson D."/>
            <person name="Doktycz M.J."/>
            <person name="Veneault-Fourrey C."/>
            <person name="Kuo A."/>
            <person name="Mondo S."/>
            <person name="Calhoun S."/>
            <person name="Riley R."/>
            <person name="Ohm R."/>
            <person name="LaButti K."/>
            <person name="Andreopoulos B."/>
            <person name="Pangilinan J."/>
            <person name="Nolan M."/>
            <person name="Tritt A."/>
            <person name="Clum A."/>
            <person name="Lipzen A."/>
            <person name="Daum C."/>
            <person name="Barry K."/>
            <person name="Grigoriev I.V."/>
            <person name="Vilgalys R."/>
        </authorList>
    </citation>
    <scope>NUCLEOTIDE SEQUENCE</scope>
    <source>
        <strain evidence="3">PMI_201</strain>
    </source>
</reference>
<dbReference type="Proteomes" id="UP001201262">
    <property type="component" value="Unassembled WGS sequence"/>
</dbReference>
<keyword evidence="2" id="KW-0812">Transmembrane</keyword>
<gene>
    <name evidence="3" type="ORF">BGW36DRAFT_371068</name>
</gene>
<dbReference type="InterPro" id="IPR021765">
    <property type="entry name" value="UstYa-like"/>
</dbReference>
<proteinExistence type="inferred from homology"/>
<name>A0AAD4KWC7_9EURO</name>
<dbReference type="Pfam" id="PF11807">
    <property type="entry name" value="UstYa"/>
    <property type="match status" value="1"/>
</dbReference>
<comment type="caution">
    <text evidence="3">The sequence shown here is derived from an EMBL/GenBank/DDBJ whole genome shotgun (WGS) entry which is preliminary data.</text>
</comment>
<evidence type="ECO:0000256" key="1">
    <source>
        <dbReference type="ARBA" id="ARBA00035112"/>
    </source>
</evidence>
<dbReference type="PANTHER" id="PTHR33365">
    <property type="entry name" value="YALI0B05434P"/>
    <property type="match status" value="1"/>
</dbReference>